<sequence>MNGVPDSAGAGRRDGIGACGAGGPGRIDRRPGWRLPLPAGQGRRQVTSARVPKRQRQFDPAARGALEGVRVVDLSRLVAGNMLTKVLADHGAEVVKVEPPAGDSLRAWKVGGIETAWKTWCRNKRSVCLDLRRAEAVDVVKRLVADAAIFVESFRPGVLEEMGLGPEVLLAINPALVIVRVSGWGQTGPFRHKPGFGTLVEGYAGFAALNGFADREPVLPPMFMADAYAGLYGASAAMIALWHAKATGQGQVVDLSLFEPIFAVLEPQMANWRVSGKVKPRTGSRSTNTAPRNAYRTRDGGWLSLSTSTQAVFVRLMHSIGRPELVDDPRFRTNPDRLANIEVIDGVIRDAIAGMDRAEALAQFDRDGVTIGPIMDVSELDGDDYIAAREALIEVPDAEMPGGWLPMHGEVPRLSVTPGILRNPAPRLGVDNEALLGPLLGAEELARLRQAGVVRGE</sequence>
<reference evidence="2 3" key="1">
    <citation type="submission" date="2021-01" db="EMBL/GenBank/DDBJ databases">
        <title>Roseomonas sp. nov, a bacterium isolated from an oil production mixture in Yumen Oilfield.</title>
        <authorList>
            <person name="Wu D."/>
        </authorList>
    </citation>
    <scope>NUCLEOTIDE SEQUENCE [LARGE SCALE GENOMIC DNA]</scope>
    <source>
        <strain evidence="2 3">ROY-5-3</strain>
    </source>
</reference>
<organism evidence="2 3">
    <name type="scientific">Falsiroseomonas oleicola</name>
    <dbReference type="NCBI Taxonomy" id="2801474"/>
    <lineage>
        <taxon>Bacteria</taxon>
        <taxon>Pseudomonadati</taxon>
        <taxon>Pseudomonadota</taxon>
        <taxon>Alphaproteobacteria</taxon>
        <taxon>Acetobacterales</taxon>
        <taxon>Roseomonadaceae</taxon>
        <taxon>Falsiroseomonas</taxon>
    </lineage>
</organism>
<evidence type="ECO:0000313" key="3">
    <source>
        <dbReference type="Proteomes" id="UP000689967"/>
    </source>
</evidence>
<keyword evidence="2" id="KW-0808">Transferase</keyword>
<feature type="region of interest" description="Disordered" evidence="1">
    <location>
        <begin position="1"/>
        <end position="56"/>
    </location>
</feature>
<protein>
    <submittedName>
        <fullName evidence="2">CoA transferase</fullName>
    </submittedName>
</protein>
<dbReference type="EMBL" id="JAERQM010000005">
    <property type="protein sequence ID" value="MBU8545712.1"/>
    <property type="molecule type" value="Genomic_DNA"/>
</dbReference>
<dbReference type="PANTHER" id="PTHR48207:SF3">
    <property type="entry name" value="SUCCINATE--HYDROXYMETHYLGLUTARATE COA-TRANSFERASE"/>
    <property type="match status" value="1"/>
</dbReference>
<dbReference type="InterPro" id="IPR050483">
    <property type="entry name" value="CoA-transferase_III_domain"/>
</dbReference>
<proteinExistence type="predicted"/>
<keyword evidence="3" id="KW-1185">Reference proteome</keyword>
<dbReference type="Proteomes" id="UP000689967">
    <property type="component" value="Unassembled WGS sequence"/>
</dbReference>
<name>A0ABS6HD19_9PROT</name>
<dbReference type="Pfam" id="PF02515">
    <property type="entry name" value="CoA_transf_3"/>
    <property type="match status" value="1"/>
</dbReference>
<dbReference type="InterPro" id="IPR003673">
    <property type="entry name" value="CoA-Trfase_fam_III"/>
</dbReference>
<dbReference type="GO" id="GO:0016740">
    <property type="term" value="F:transferase activity"/>
    <property type="evidence" value="ECO:0007669"/>
    <property type="project" value="UniProtKB-KW"/>
</dbReference>
<accession>A0ABS6HD19</accession>
<evidence type="ECO:0000256" key="1">
    <source>
        <dbReference type="SAM" id="MobiDB-lite"/>
    </source>
</evidence>
<dbReference type="PANTHER" id="PTHR48207">
    <property type="entry name" value="SUCCINATE--HYDROXYMETHYLGLUTARATE COA-TRANSFERASE"/>
    <property type="match status" value="1"/>
</dbReference>
<comment type="caution">
    <text evidence="2">The sequence shown here is derived from an EMBL/GenBank/DDBJ whole genome shotgun (WGS) entry which is preliminary data.</text>
</comment>
<evidence type="ECO:0000313" key="2">
    <source>
        <dbReference type="EMBL" id="MBU8545712.1"/>
    </source>
</evidence>
<gene>
    <name evidence="2" type="ORF">JJQ90_18460</name>
</gene>